<sequence>IDNAVKYSRKGTVTVTHAVEGDTLKTTVRDTGIGMSAKEREHLFQRFYRARNDKNRDIGGTGLGLWIIKQYIEAMDGSIYVDSLEGVGSEFTVEFPLVKKG</sequence>
<feature type="domain" description="Histidine kinase" evidence="5">
    <location>
        <begin position="1"/>
        <end position="99"/>
    </location>
</feature>
<dbReference type="PRINTS" id="PR00344">
    <property type="entry name" value="BCTRLSENSOR"/>
</dbReference>
<dbReference type="EMBL" id="BART01020300">
    <property type="protein sequence ID" value="GAH02577.1"/>
    <property type="molecule type" value="Genomic_DNA"/>
</dbReference>
<dbReference type="AlphaFoldDB" id="X1C5E1"/>
<feature type="non-terminal residue" evidence="6">
    <location>
        <position position="1"/>
    </location>
</feature>
<dbReference type="EC" id="2.7.13.3" evidence="2"/>
<dbReference type="SUPFAM" id="SSF55874">
    <property type="entry name" value="ATPase domain of HSP90 chaperone/DNA topoisomerase II/histidine kinase"/>
    <property type="match status" value="1"/>
</dbReference>
<organism evidence="6">
    <name type="scientific">marine sediment metagenome</name>
    <dbReference type="NCBI Taxonomy" id="412755"/>
    <lineage>
        <taxon>unclassified sequences</taxon>
        <taxon>metagenomes</taxon>
        <taxon>ecological metagenomes</taxon>
    </lineage>
</organism>
<dbReference type="GO" id="GO:0005886">
    <property type="term" value="C:plasma membrane"/>
    <property type="evidence" value="ECO:0007669"/>
    <property type="project" value="TreeGrafter"/>
</dbReference>
<dbReference type="InterPro" id="IPR036890">
    <property type="entry name" value="HATPase_C_sf"/>
</dbReference>
<dbReference type="InterPro" id="IPR004358">
    <property type="entry name" value="Sig_transdc_His_kin-like_C"/>
</dbReference>
<dbReference type="InterPro" id="IPR005467">
    <property type="entry name" value="His_kinase_dom"/>
</dbReference>
<dbReference type="SMART" id="SM00387">
    <property type="entry name" value="HATPase_c"/>
    <property type="match status" value="1"/>
</dbReference>
<dbReference type="Gene3D" id="3.30.565.10">
    <property type="entry name" value="Histidine kinase-like ATPase, C-terminal domain"/>
    <property type="match status" value="1"/>
</dbReference>
<comment type="caution">
    <text evidence="6">The sequence shown here is derived from an EMBL/GenBank/DDBJ whole genome shotgun (WGS) entry which is preliminary data.</text>
</comment>
<accession>X1C5E1</accession>
<evidence type="ECO:0000256" key="1">
    <source>
        <dbReference type="ARBA" id="ARBA00000085"/>
    </source>
</evidence>
<dbReference type="InterPro" id="IPR003594">
    <property type="entry name" value="HATPase_dom"/>
</dbReference>
<reference evidence="6" key="1">
    <citation type="journal article" date="2014" name="Front. Microbiol.">
        <title>High frequency of phylogenetically diverse reductive dehalogenase-homologous genes in deep subseafloor sedimentary metagenomes.</title>
        <authorList>
            <person name="Kawai M."/>
            <person name="Futagami T."/>
            <person name="Toyoda A."/>
            <person name="Takaki Y."/>
            <person name="Nishi S."/>
            <person name="Hori S."/>
            <person name="Arai W."/>
            <person name="Tsubouchi T."/>
            <person name="Morono Y."/>
            <person name="Uchiyama I."/>
            <person name="Ito T."/>
            <person name="Fujiyama A."/>
            <person name="Inagaki F."/>
            <person name="Takami H."/>
        </authorList>
    </citation>
    <scope>NUCLEOTIDE SEQUENCE</scope>
    <source>
        <strain evidence="6">Expedition CK06-06</strain>
    </source>
</reference>
<gene>
    <name evidence="6" type="ORF">S01H4_37751</name>
</gene>
<dbReference type="GO" id="GO:0000155">
    <property type="term" value="F:phosphorelay sensor kinase activity"/>
    <property type="evidence" value="ECO:0007669"/>
    <property type="project" value="TreeGrafter"/>
</dbReference>
<dbReference type="PANTHER" id="PTHR43047">
    <property type="entry name" value="TWO-COMPONENT HISTIDINE PROTEIN KINASE"/>
    <property type="match status" value="1"/>
</dbReference>
<protein>
    <recommendedName>
        <fullName evidence="2">histidine kinase</fullName>
        <ecNumber evidence="2">2.7.13.3</ecNumber>
    </recommendedName>
</protein>
<comment type="catalytic activity">
    <reaction evidence="1">
        <text>ATP + protein L-histidine = ADP + protein N-phospho-L-histidine.</text>
        <dbReference type="EC" id="2.7.13.3"/>
    </reaction>
</comment>
<evidence type="ECO:0000256" key="3">
    <source>
        <dbReference type="ARBA" id="ARBA00022679"/>
    </source>
</evidence>
<keyword evidence="4" id="KW-0418">Kinase</keyword>
<evidence type="ECO:0000256" key="4">
    <source>
        <dbReference type="ARBA" id="ARBA00022777"/>
    </source>
</evidence>
<dbReference type="PROSITE" id="PS50109">
    <property type="entry name" value="HIS_KIN"/>
    <property type="match status" value="1"/>
</dbReference>
<evidence type="ECO:0000313" key="6">
    <source>
        <dbReference type="EMBL" id="GAH02577.1"/>
    </source>
</evidence>
<dbReference type="GO" id="GO:0009927">
    <property type="term" value="F:histidine phosphotransfer kinase activity"/>
    <property type="evidence" value="ECO:0007669"/>
    <property type="project" value="TreeGrafter"/>
</dbReference>
<dbReference type="PANTHER" id="PTHR43047:SF72">
    <property type="entry name" value="OSMOSENSING HISTIDINE PROTEIN KINASE SLN1"/>
    <property type="match status" value="1"/>
</dbReference>
<dbReference type="Pfam" id="PF02518">
    <property type="entry name" value="HATPase_c"/>
    <property type="match status" value="1"/>
</dbReference>
<keyword evidence="3" id="KW-0808">Transferase</keyword>
<proteinExistence type="predicted"/>
<name>X1C5E1_9ZZZZ</name>
<evidence type="ECO:0000259" key="5">
    <source>
        <dbReference type="PROSITE" id="PS50109"/>
    </source>
</evidence>
<evidence type="ECO:0000256" key="2">
    <source>
        <dbReference type="ARBA" id="ARBA00012438"/>
    </source>
</evidence>